<dbReference type="FunFam" id="3.20.20.80:FF:000064">
    <property type="entry name" value="Oligo-1,6-glucosidase"/>
    <property type="match status" value="1"/>
</dbReference>
<dbReference type="Pfam" id="PF00128">
    <property type="entry name" value="Alpha-amylase"/>
    <property type="match status" value="1"/>
</dbReference>
<evidence type="ECO:0000313" key="7">
    <source>
        <dbReference type="Proteomes" id="UP000070700"/>
    </source>
</evidence>
<dbReference type="SMART" id="SM00642">
    <property type="entry name" value="Aamy"/>
    <property type="match status" value="1"/>
</dbReference>
<dbReference type="FunFam" id="3.20.20.80:FF:000087">
    <property type="entry name" value="Oligo-1,6-glucosidase IMA1"/>
    <property type="match status" value="1"/>
</dbReference>
<evidence type="ECO:0000313" key="6">
    <source>
        <dbReference type="EMBL" id="KUJ24483.1"/>
    </source>
</evidence>
<feature type="domain" description="Glycosyl hydrolase family 13 catalytic" evidence="5">
    <location>
        <begin position="20"/>
        <end position="443"/>
    </location>
</feature>
<dbReference type="PANTHER" id="PTHR10357">
    <property type="entry name" value="ALPHA-AMYLASE FAMILY MEMBER"/>
    <property type="match status" value="1"/>
</dbReference>
<dbReference type="GO" id="GO:0000025">
    <property type="term" value="P:maltose catabolic process"/>
    <property type="evidence" value="ECO:0007669"/>
    <property type="project" value="TreeGrafter"/>
</dbReference>
<keyword evidence="2 6" id="KW-0378">Hydrolase</keyword>
<dbReference type="InterPro" id="IPR045857">
    <property type="entry name" value="O16G_dom_2"/>
</dbReference>
<dbReference type="AlphaFoldDB" id="A0A194XW69"/>
<evidence type="ECO:0000256" key="2">
    <source>
        <dbReference type="ARBA" id="ARBA00022801"/>
    </source>
</evidence>
<dbReference type="SUPFAM" id="SSF51445">
    <property type="entry name" value="(Trans)glycosidases"/>
    <property type="match status" value="1"/>
</dbReference>
<dbReference type="InParanoid" id="A0A194XW69"/>
<evidence type="ECO:0000259" key="5">
    <source>
        <dbReference type="SMART" id="SM00642"/>
    </source>
</evidence>
<dbReference type="EMBL" id="KQ947404">
    <property type="protein sequence ID" value="KUJ24483.1"/>
    <property type="molecule type" value="Genomic_DNA"/>
</dbReference>
<dbReference type="InterPro" id="IPR017853">
    <property type="entry name" value="GH"/>
</dbReference>
<dbReference type="FunCoup" id="A0A194XW69">
    <property type="interactions" value="945"/>
</dbReference>
<evidence type="ECO:0000256" key="3">
    <source>
        <dbReference type="ARBA" id="ARBA00023295"/>
    </source>
</evidence>
<keyword evidence="7" id="KW-1185">Reference proteome</keyword>
<proteinExistence type="inferred from homology"/>
<dbReference type="GO" id="GO:0033934">
    <property type="term" value="F:glucan 1,4-alpha-maltotriohydrolase activity"/>
    <property type="evidence" value="ECO:0007669"/>
    <property type="project" value="TreeGrafter"/>
</dbReference>
<dbReference type="STRING" id="149040.A0A194XW69"/>
<comment type="similarity">
    <text evidence="1">Belongs to the glycosyl hydrolase 13 family.</text>
</comment>
<keyword evidence="3" id="KW-0326">Glycosidase</keyword>
<dbReference type="OrthoDB" id="1740265at2759"/>
<reference evidence="6 7" key="1">
    <citation type="submission" date="2015-10" db="EMBL/GenBank/DDBJ databases">
        <title>Full genome of DAOMC 229536 Phialocephala scopiformis, a fungal endophyte of spruce producing the potent anti-insectan compound rugulosin.</title>
        <authorList>
            <consortium name="DOE Joint Genome Institute"/>
            <person name="Walker A.K."/>
            <person name="Frasz S.L."/>
            <person name="Seifert K.A."/>
            <person name="Miller J.D."/>
            <person name="Mondo S.J."/>
            <person name="Labutti K."/>
            <person name="Lipzen A."/>
            <person name="Dockter R."/>
            <person name="Kennedy M."/>
            <person name="Grigoriev I.V."/>
            <person name="Spatafora J.W."/>
        </authorList>
    </citation>
    <scope>NUCLEOTIDE SEQUENCE [LARGE SCALE GENOMIC DNA]</scope>
    <source>
        <strain evidence="6 7">CBS 120377</strain>
    </source>
</reference>
<name>A0A194XW69_MOLSC</name>
<evidence type="ECO:0000256" key="1">
    <source>
        <dbReference type="ARBA" id="ARBA00008061"/>
    </source>
</evidence>
<dbReference type="GO" id="GO:0004556">
    <property type="term" value="F:alpha-amylase activity"/>
    <property type="evidence" value="ECO:0007669"/>
    <property type="project" value="TreeGrafter"/>
</dbReference>
<dbReference type="Gene3D" id="2.60.40.1180">
    <property type="entry name" value="Golgi alpha-mannosidase II"/>
    <property type="match status" value="1"/>
</dbReference>
<dbReference type="GeneID" id="28827052"/>
<dbReference type="InterPro" id="IPR013780">
    <property type="entry name" value="Glyco_hydro_b"/>
</dbReference>
<dbReference type="GO" id="GO:0004575">
    <property type="term" value="F:sucrose alpha-glucosidase activity"/>
    <property type="evidence" value="ECO:0007669"/>
    <property type="project" value="TreeGrafter"/>
</dbReference>
<protein>
    <submittedName>
        <fullName evidence="6">Glycoside hydrolase</fullName>
    </submittedName>
</protein>
<evidence type="ECO:0000256" key="4">
    <source>
        <dbReference type="ARBA" id="ARBA00026248"/>
    </source>
</evidence>
<dbReference type="GO" id="GO:0005987">
    <property type="term" value="P:sucrose catabolic process"/>
    <property type="evidence" value="ECO:0007669"/>
    <property type="project" value="TreeGrafter"/>
</dbReference>
<dbReference type="SUPFAM" id="SSF51011">
    <property type="entry name" value="Glycosyl hydrolase domain"/>
    <property type="match status" value="1"/>
</dbReference>
<gene>
    <name evidence="6" type="ORF">LY89DRAFT_703527</name>
</gene>
<dbReference type="Gene3D" id="3.20.20.80">
    <property type="entry name" value="Glycosidases"/>
    <property type="match status" value="1"/>
</dbReference>
<dbReference type="RefSeq" id="XP_018078838.1">
    <property type="nucleotide sequence ID" value="XM_018217326.1"/>
</dbReference>
<dbReference type="GO" id="GO:0004574">
    <property type="term" value="F:oligo-1,6-glucosidase activity"/>
    <property type="evidence" value="ECO:0007669"/>
    <property type="project" value="TreeGrafter"/>
</dbReference>
<dbReference type="Gene3D" id="3.90.400.10">
    <property type="entry name" value="Oligo-1,6-glucosidase, Domain 2"/>
    <property type="match status" value="1"/>
</dbReference>
<sequence>MGRNTKKRTQTWWKEAVVYEIYPASFKDSNDDGIGDIPGIVSKLDYLRDLGVDVIHICPHYQSPQVDMGYDISNYEEIHEPYGTVEDVQTLIDAAHGLGMKIIFDLVINHSSNMHKWFQESRSSKSSPKRDWYFWRPPKIDADGNRHPPNNWRSHFTVPAWTWDEVTQEYYLHIYAPEMPDFNWENKQTREAIYNTSITFWLKRGIDGFRIDTVNKYSKNVSFPDAEITNPKEETQPAWRHYNHGPRIHEFLGEMKDIFDQYSALTVGELSSFPRTKEGVMEFVSSRTGPLNMVFNFDISDLGQKRKPGQKGPVPFDVQPFKQEMSRWQTFASDPEGWITLYLENHDAPRSLSRFGRDFSLEDQTRVGKMLAMIMATMTGTLFLYQGQEIGMSNLPRSWPIDEYKDIRSVNMYKRAQQTCAGKPECLARARDDLWKTARDHARLPMQWNMGPNSGFTSEGVTPWMRVHDDWEQHNVELQLGNSSSLLEFWKRILKLRKEYKELFIYGAYKLVESQEEDLFIFVKEGPERKSLTVVNFSNSPKKWEGPSDILGVGSRLLLGTTGGKEGDVLNAWEGRVYLKSS</sequence>
<dbReference type="FunFam" id="3.90.400.10:FF:000004">
    <property type="entry name" value="Oligo-1,6-glucosidase"/>
    <property type="match status" value="1"/>
</dbReference>
<dbReference type="KEGG" id="psco:LY89DRAFT_703527"/>
<dbReference type="Proteomes" id="UP000070700">
    <property type="component" value="Unassembled WGS sequence"/>
</dbReference>
<keyword evidence="4" id="KW-0462">Maltose metabolism</keyword>
<dbReference type="PANTHER" id="PTHR10357:SF179">
    <property type="entry name" value="NEUTRAL AND BASIC AMINO ACID TRANSPORT PROTEIN RBAT"/>
    <property type="match status" value="1"/>
</dbReference>
<dbReference type="CDD" id="cd11333">
    <property type="entry name" value="AmyAc_SI_OligoGlu_DGase"/>
    <property type="match status" value="1"/>
</dbReference>
<accession>A0A194XW69</accession>
<dbReference type="InterPro" id="IPR006047">
    <property type="entry name" value="GH13_cat_dom"/>
</dbReference>
<organism evidence="6 7">
    <name type="scientific">Mollisia scopiformis</name>
    <name type="common">Conifer needle endophyte fungus</name>
    <name type="synonym">Phialocephala scopiformis</name>
    <dbReference type="NCBI Taxonomy" id="149040"/>
    <lineage>
        <taxon>Eukaryota</taxon>
        <taxon>Fungi</taxon>
        <taxon>Dikarya</taxon>
        <taxon>Ascomycota</taxon>
        <taxon>Pezizomycotina</taxon>
        <taxon>Leotiomycetes</taxon>
        <taxon>Helotiales</taxon>
        <taxon>Mollisiaceae</taxon>
        <taxon>Mollisia</taxon>
    </lineage>
</organism>